<gene>
    <name evidence="2" type="ORF">PLEPLA_LOCUS16039</name>
</gene>
<proteinExistence type="predicted"/>
<feature type="region of interest" description="Disordered" evidence="1">
    <location>
        <begin position="27"/>
        <end position="59"/>
    </location>
</feature>
<evidence type="ECO:0000313" key="3">
    <source>
        <dbReference type="Proteomes" id="UP001153269"/>
    </source>
</evidence>
<sequence>MGLQLVGQETGLMLRVWETSVLWSEAESKPPPLSSHPHHPPSPPAVHTTPEVSGTDTGTFGDIVVPVSLKHNASSSLLLLPPPPPSSSPLLFSDGRPPLSDSSRSSSGILAPLPPSPPPPPSSLVLLFLSLVGDDGGHWFSSSLLIEMYDGGSESLKSVELQRTGPQSHRGCSSGGFMVSWLVEEVSWFTELINISGGSTGALPNSNSPLTDEFLGIRRFQLFFRRQDVVQEPHSLSEAHVFCEDVQVVTGGGTFRFQGSPRGSRGPSDVPGAAQKLLVVALGSGGC</sequence>
<comment type="caution">
    <text evidence="2">The sequence shown here is derived from an EMBL/GenBank/DDBJ whole genome shotgun (WGS) entry which is preliminary data.</text>
</comment>
<dbReference type="EMBL" id="CADEAL010001018">
    <property type="protein sequence ID" value="CAB1428085.1"/>
    <property type="molecule type" value="Genomic_DNA"/>
</dbReference>
<dbReference type="AlphaFoldDB" id="A0A9N7YE27"/>
<organism evidence="2 3">
    <name type="scientific">Pleuronectes platessa</name>
    <name type="common">European plaice</name>
    <dbReference type="NCBI Taxonomy" id="8262"/>
    <lineage>
        <taxon>Eukaryota</taxon>
        <taxon>Metazoa</taxon>
        <taxon>Chordata</taxon>
        <taxon>Craniata</taxon>
        <taxon>Vertebrata</taxon>
        <taxon>Euteleostomi</taxon>
        <taxon>Actinopterygii</taxon>
        <taxon>Neopterygii</taxon>
        <taxon>Teleostei</taxon>
        <taxon>Neoteleostei</taxon>
        <taxon>Acanthomorphata</taxon>
        <taxon>Carangaria</taxon>
        <taxon>Pleuronectiformes</taxon>
        <taxon>Pleuronectoidei</taxon>
        <taxon>Pleuronectidae</taxon>
        <taxon>Pleuronectes</taxon>
    </lineage>
</organism>
<dbReference type="Proteomes" id="UP001153269">
    <property type="component" value="Unassembled WGS sequence"/>
</dbReference>
<feature type="compositionally biased region" description="Pro residues" evidence="1">
    <location>
        <begin position="29"/>
        <end position="44"/>
    </location>
</feature>
<feature type="compositionally biased region" description="Low complexity" evidence="1">
    <location>
        <begin position="88"/>
        <end position="111"/>
    </location>
</feature>
<protein>
    <submittedName>
        <fullName evidence="2">Uncharacterized protein</fullName>
    </submittedName>
</protein>
<evidence type="ECO:0000256" key="1">
    <source>
        <dbReference type="SAM" id="MobiDB-lite"/>
    </source>
</evidence>
<reference evidence="2" key="1">
    <citation type="submission" date="2020-03" db="EMBL/GenBank/DDBJ databases">
        <authorList>
            <person name="Weist P."/>
        </authorList>
    </citation>
    <scope>NUCLEOTIDE SEQUENCE</scope>
</reference>
<feature type="region of interest" description="Disordered" evidence="1">
    <location>
        <begin position="87"/>
        <end position="116"/>
    </location>
</feature>
<accession>A0A9N7YE27</accession>
<evidence type="ECO:0000313" key="2">
    <source>
        <dbReference type="EMBL" id="CAB1428085.1"/>
    </source>
</evidence>
<keyword evidence="3" id="KW-1185">Reference proteome</keyword>
<name>A0A9N7YE27_PLEPL</name>